<evidence type="ECO:0000313" key="2">
    <source>
        <dbReference type="Proteomes" id="UP000091857"/>
    </source>
</evidence>
<protein>
    <submittedName>
        <fullName evidence="1">Uncharacterized protein</fullName>
    </submittedName>
</protein>
<reference evidence="2" key="1">
    <citation type="journal article" date="2016" name="Nat. Biotechnol.">
        <title>Sequencing wild and cultivated cassava and related species reveals extensive interspecific hybridization and genetic diversity.</title>
        <authorList>
            <person name="Bredeson J.V."/>
            <person name="Lyons J.B."/>
            <person name="Prochnik S.E."/>
            <person name="Wu G.A."/>
            <person name="Ha C.M."/>
            <person name="Edsinger-Gonzales E."/>
            <person name="Grimwood J."/>
            <person name="Schmutz J."/>
            <person name="Rabbi I.Y."/>
            <person name="Egesi C."/>
            <person name="Nauluvula P."/>
            <person name="Lebot V."/>
            <person name="Ndunguru J."/>
            <person name="Mkamilo G."/>
            <person name="Bart R.S."/>
            <person name="Setter T.L."/>
            <person name="Gleadow R.M."/>
            <person name="Kulakow P."/>
            <person name="Ferguson M.E."/>
            <person name="Rounsley S."/>
            <person name="Rokhsar D.S."/>
        </authorList>
    </citation>
    <scope>NUCLEOTIDE SEQUENCE [LARGE SCALE GENOMIC DNA]</scope>
    <source>
        <strain evidence="2">cv. AM560-2</strain>
    </source>
</reference>
<dbReference type="Proteomes" id="UP000091857">
    <property type="component" value="Chromosome 6"/>
</dbReference>
<keyword evidence="2" id="KW-1185">Reference proteome</keyword>
<name>A0ACB7HFS7_MANES</name>
<gene>
    <name evidence="1" type="ORF">MANES_06G007150v8</name>
</gene>
<dbReference type="EMBL" id="CM004392">
    <property type="protein sequence ID" value="KAG8651634.1"/>
    <property type="molecule type" value="Genomic_DNA"/>
</dbReference>
<organism evidence="1 2">
    <name type="scientific">Manihot esculenta</name>
    <name type="common">Cassava</name>
    <name type="synonym">Jatropha manihot</name>
    <dbReference type="NCBI Taxonomy" id="3983"/>
    <lineage>
        <taxon>Eukaryota</taxon>
        <taxon>Viridiplantae</taxon>
        <taxon>Streptophyta</taxon>
        <taxon>Embryophyta</taxon>
        <taxon>Tracheophyta</taxon>
        <taxon>Spermatophyta</taxon>
        <taxon>Magnoliopsida</taxon>
        <taxon>eudicotyledons</taxon>
        <taxon>Gunneridae</taxon>
        <taxon>Pentapetalae</taxon>
        <taxon>rosids</taxon>
        <taxon>fabids</taxon>
        <taxon>Malpighiales</taxon>
        <taxon>Euphorbiaceae</taxon>
        <taxon>Crotonoideae</taxon>
        <taxon>Manihoteae</taxon>
        <taxon>Manihot</taxon>
    </lineage>
</organism>
<accession>A0ACB7HFS7</accession>
<proteinExistence type="predicted"/>
<comment type="caution">
    <text evidence="1">The sequence shown here is derived from an EMBL/GenBank/DDBJ whole genome shotgun (WGS) entry which is preliminary data.</text>
</comment>
<sequence length="266" mass="29608">MAYPSTSTWKIPATTAKRLSSADPSSSSSATSIKHLVDSKKPIKSAETSDGSLSMLYSDEEVEIVSEHVKKKQPFWKEILFGSDNPTITRDPLHSKPIPLLDGMLGAIIPSPTWFGVLMSALGVAMLECSGSPPNSMTFFRTEHFSRTTKKENFFLLLGYEILYKFLKKLHDWIAEQDLSPWTWTVMWDWIVAFPWIPALYTGAFSTELCLWVEIAAMHDVSATETAIIYGLEPLWGAGFAWFLLAKSLMAGGSLMVQTFGILTPN</sequence>
<evidence type="ECO:0000313" key="1">
    <source>
        <dbReference type="EMBL" id="KAG8651634.1"/>
    </source>
</evidence>